<accession>A0A6L2KXM1</accession>
<feature type="compositionally biased region" description="Pro residues" evidence="2">
    <location>
        <begin position="50"/>
        <end position="64"/>
    </location>
</feature>
<sequence>MRMVGKGFSRVETPPFKGMIVAQQPDDVADEGAAGIDVDVVPAAAAEPSIPSPTPTTQPPPPSQELPSTSQVIPTPPPSPIEDTSKQEEIIANIDADEDVTLKDVAAVEKMLRLKRMQMFREGTQTELKEVVTTAKLMTKLVTAASATITAATTPITAATIIVAPSAARRRKGVVIKNPKETATPSIIIHSKHKSKDKGKGIMVEEPKPQKNAEKRERRQCYDEMDYFKGMSYDDIRLIFKKYFNSNVAFLEKTKEQLEEEENKALKRKTESFEEKAAKKQKLDEEVEELKKHLQMVPNNDDVYTKAIPLALKMILLVERRYPLTRFTLDQMLNNVRLEVKEESEVSLELLRFVRKQQQEGFRPE</sequence>
<gene>
    <name evidence="3" type="ORF">Tci_025964</name>
</gene>
<evidence type="ECO:0000256" key="1">
    <source>
        <dbReference type="SAM" id="Coils"/>
    </source>
</evidence>
<evidence type="ECO:0000256" key="2">
    <source>
        <dbReference type="SAM" id="MobiDB-lite"/>
    </source>
</evidence>
<dbReference type="EMBL" id="BKCJ010003259">
    <property type="protein sequence ID" value="GEU53986.1"/>
    <property type="molecule type" value="Genomic_DNA"/>
</dbReference>
<comment type="caution">
    <text evidence="3">The sequence shown here is derived from an EMBL/GenBank/DDBJ whole genome shotgun (WGS) entry which is preliminary data.</text>
</comment>
<name>A0A6L2KXM1_TANCI</name>
<evidence type="ECO:0000313" key="3">
    <source>
        <dbReference type="EMBL" id="GEU53986.1"/>
    </source>
</evidence>
<keyword evidence="1" id="KW-0175">Coiled coil</keyword>
<feature type="region of interest" description="Disordered" evidence="2">
    <location>
        <begin position="23"/>
        <end position="83"/>
    </location>
</feature>
<proteinExistence type="predicted"/>
<organism evidence="3">
    <name type="scientific">Tanacetum cinerariifolium</name>
    <name type="common">Dalmatian daisy</name>
    <name type="synonym">Chrysanthemum cinerariifolium</name>
    <dbReference type="NCBI Taxonomy" id="118510"/>
    <lineage>
        <taxon>Eukaryota</taxon>
        <taxon>Viridiplantae</taxon>
        <taxon>Streptophyta</taxon>
        <taxon>Embryophyta</taxon>
        <taxon>Tracheophyta</taxon>
        <taxon>Spermatophyta</taxon>
        <taxon>Magnoliopsida</taxon>
        <taxon>eudicotyledons</taxon>
        <taxon>Gunneridae</taxon>
        <taxon>Pentapetalae</taxon>
        <taxon>asterids</taxon>
        <taxon>campanulids</taxon>
        <taxon>Asterales</taxon>
        <taxon>Asteraceae</taxon>
        <taxon>Asteroideae</taxon>
        <taxon>Anthemideae</taxon>
        <taxon>Anthemidinae</taxon>
        <taxon>Tanacetum</taxon>
    </lineage>
</organism>
<feature type="coiled-coil region" evidence="1">
    <location>
        <begin position="241"/>
        <end position="296"/>
    </location>
</feature>
<dbReference type="AlphaFoldDB" id="A0A6L2KXM1"/>
<feature type="compositionally biased region" description="Low complexity" evidence="2">
    <location>
        <begin position="32"/>
        <end position="49"/>
    </location>
</feature>
<protein>
    <submittedName>
        <fullName evidence="3">Uncharacterized protein</fullName>
    </submittedName>
</protein>
<reference evidence="3" key="1">
    <citation type="journal article" date="2019" name="Sci. Rep.">
        <title>Draft genome of Tanacetum cinerariifolium, the natural source of mosquito coil.</title>
        <authorList>
            <person name="Yamashiro T."/>
            <person name="Shiraishi A."/>
            <person name="Satake H."/>
            <person name="Nakayama K."/>
        </authorList>
    </citation>
    <scope>NUCLEOTIDE SEQUENCE</scope>
</reference>